<dbReference type="OrthoDB" id="6427922at2759"/>
<dbReference type="PANTHER" id="PTHR11848:SF22">
    <property type="entry name" value="BONE MORPHOGENETIC PROTEIN 15"/>
    <property type="match status" value="1"/>
</dbReference>
<reference evidence="12" key="3">
    <citation type="submission" date="2025-09" db="UniProtKB">
        <authorList>
            <consortium name="Ensembl"/>
        </authorList>
    </citation>
    <scope>IDENTIFICATION</scope>
</reference>
<dbReference type="SMART" id="SM00204">
    <property type="entry name" value="TGFB"/>
    <property type="match status" value="1"/>
</dbReference>
<evidence type="ECO:0000256" key="3">
    <source>
        <dbReference type="ARBA" id="ARBA00022525"/>
    </source>
</evidence>
<evidence type="ECO:0000256" key="4">
    <source>
        <dbReference type="ARBA" id="ARBA00022729"/>
    </source>
</evidence>
<dbReference type="InterPro" id="IPR017948">
    <property type="entry name" value="TGFb_CS"/>
</dbReference>
<keyword evidence="10" id="KW-0812">Transmembrane</keyword>
<evidence type="ECO:0000256" key="5">
    <source>
        <dbReference type="ARBA" id="ARBA00023030"/>
    </source>
</evidence>
<evidence type="ECO:0000256" key="2">
    <source>
        <dbReference type="ARBA" id="ARBA00006656"/>
    </source>
</evidence>
<proteinExistence type="inferred from homology"/>
<keyword evidence="7" id="KW-0325">Glycoprotein</keyword>
<evidence type="ECO:0000259" key="11">
    <source>
        <dbReference type="PROSITE" id="PS51362"/>
    </source>
</evidence>
<evidence type="ECO:0000256" key="1">
    <source>
        <dbReference type="ARBA" id="ARBA00004613"/>
    </source>
</evidence>
<evidence type="ECO:0000256" key="6">
    <source>
        <dbReference type="ARBA" id="ARBA00023157"/>
    </source>
</evidence>
<evidence type="ECO:0000256" key="10">
    <source>
        <dbReference type="SAM" id="Phobius"/>
    </source>
</evidence>
<dbReference type="PROSITE" id="PS00250">
    <property type="entry name" value="TGF_BETA_1"/>
    <property type="match status" value="1"/>
</dbReference>
<keyword evidence="5 8" id="KW-0339">Growth factor</keyword>
<dbReference type="InterPro" id="IPR001839">
    <property type="entry name" value="TGF-b_C"/>
</dbReference>
<keyword evidence="10" id="KW-0472">Membrane</keyword>
<comment type="subcellular location">
    <subcellularLocation>
        <location evidence="1">Secreted</location>
    </subcellularLocation>
</comment>
<dbReference type="GO" id="GO:0005615">
    <property type="term" value="C:extracellular space"/>
    <property type="evidence" value="ECO:0007669"/>
    <property type="project" value="TreeGrafter"/>
</dbReference>
<dbReference type="PROSITE" id="PS51362">
    <property type="entry name" value="TGF_BETA_2"/>
    <property type="match status" value="1"/>
</dbReference>
<gene>
    <name evidence="12" type="primary">bmp15</name>
</gene>
<dbReference type="PANTHER" id="PTHR11848">
    <property type="entry name" value="TGF-BETA FAMILY"/>
    <property type="match status" value="1"/>
</dbReference>
<protein>
    <submittedName>
        <fullName evidence="12">Bone morphogenetic protein 15</fullName>
    </submittedName>
</protein>
<dbReference type="SUPFAM" id="SSF57501">
    <property type="entry name" value="Cystine-knot cytokines"/>
    <property type="match status" value="1"/>
</dbReference>
<feature type="domain" description="TGF-beta family profile" evidence="11">
    <location>
        <begin position="334"/>
        <end position="463"/>
    </location>
</feature>
<dbReference type="CDD" id="cd19402">
    <property type="entry name" value="TGF_beta_GDF9B"/>
    <property type="match status" value="1"/>
</dbReference>
<keyword evidence="10" id="KW-1133">Transmembrane helix</keyword>
<dbReference type="InterPro" id="IPR015615">
    <property type="entry name" value="TGF-beta-rel"/>
</dbReference>
<dbReference type="GeneTree" id="ENSGT00940000160940"/>
<dbReference type="PRINTS" id="PR00669">
    <property type="entry name" value="INHIBINA"/>
</dbReference>
<dbReference type="FunFam" id="2.10.90.10:FF:000012">
    <property type="entry name" value="Growth/differentiation factor 9 (Predicted)"/>
    <property type="match status" value="1"/>
</dbReference>
<keyword evidence="13" id="KW-1185">Reference proteome</keyword>
<feature type="compositionally biased region" description="Low complexity" evidence="9">
    <location>
        <begin position="36"/>
        <end position="52"/>
    </location>
</feature>
<organism evidence="12 13">
    <name type="scientific">Scleropages formosus</name>
    <name type="common">Asian bonytongue</name>
    <name type="synonym">Osteoglossum formosum</name>
    <dbReference type="NCBI Taxonomy" id="113540"/>
    <lineage>
        <taxon>Eukaryota</taxon>
        <taxon>Metazoa</taxon>
        <taxon>Chordata</taxon>
        <taxon>Craniata</taxon>
        <taxon>Vertebrata</taxon>
        <taxon>Euteleostomi</taxon>
        <taxon>Actinopterygii</taxon>
        <taxon>Neopterygii</taxon>
        <taxon>Teleostei</taxon>
        <taxon>Osteoglossocephala</taxon>
        <taxon>Osteoglossomorpha</taxon>
        <taxon>Osteoglossiformes</taxon>
        <taxon>Osteoglossidae</taxon>
        <taxon>Scleropages</taxon>
    </lineage>
</organism>
<dbReference type="GO" id="GO:0005125">
    <property type="term" value="F:cytokine activity"/>
    <property type="evidence" value="ECO:0007669"/>
    <property type="project" value="TreeGrafter"/>
</dbReference>
<evidence type="ECO:0000256" key="9">
    <source>
        <dbReference type="SAM" id="MobiDB-lite"/>
    </source>
</evidence>
<reference evidence="12 13" key="1">
    <citation type="submission" date="2019-04" db="EMBL/GenBank/DDBJ databases">
        <authorList>
            <consortium name="Wellcome Sanger Institute Data Sharing"/>
        </authorList>
    </citation>
    <scope>NUCLEOTIDE SEQUENCE [LARGE SCALE GENOMIC DNA]</scope>
</reference>
<reference evidence="12" key="2">
    <citation type="submission" date="2025-08" db="UniProtKB">
        <authorList>
            <consortium name="Ensembl"/>
        </authorList>
    </citation>
    <scope>IDENTIFICATION</scope>
</reference>
<dbReference type="Ensembl" id="ENSSFOT00015049010.1">
    <property type="protein sequence ID" value="ENSSFOP00015062809.1"/>
    <property type="gene ID" value="ENSSFOG00015029695.1"/>
</dbReference>
<dbReference type="AlphaFoldDB" id="A0A8C9VP93"/>
<feature type="transmembrane region" description="Helical" evidence="10">
    <location>
        <begin position="87"/>
        <end position="108"/>
    </location>
</feature>
<keyword evidence="4" id="KW-0732">Signal</keyword>
<dbReference type="Gene3D" id="2.10.90.10">
    <property type="entry name" value="Cystine-knot cytokines"/>
    <property type="match status" value="1"/>
</dbReference>
<evidence type="ECO:0000313" key="12">
    <source>
        <dbReference type="Ensembl" id="ENSSFOP00015062809.1"/>
    </source>
</evidence>
<evidence type="ECO:0000313" key="13">
    <source>
        <dbReference type="Proteomes" id="UP000694397"/>
    </source>
</evidence>
<accession>A0A8C9VP93</accession>
<dbReference type="Proteomes" id="UP000694397">
    <property type="component" value="Chromosome 4"/>
</dbReference>
<dbReference type="InterPro" id="IPR029034">
    <property type="entry name" value="Cystine-knot_cytokine"/>
</dbReference>
<comment type="similarity">
    <text evidence="2 8">Belongs to the TGF-beta family.</text>
</comment>
<keyword evidence="3" id="KW-0964">Secreted</keyword>
<keyword evidence="6" id="KW-1015">Disulfide bond</keyword>
<name>A0A8C9VP93_SCLFO</name>
<sequence>MSSGGESRAQRRKRSVRRSAGGGLIRVTGKGDSRGVAARVPSAPVSAAPRPRYGGPSAGCSPLPLRHKLNMTKASSGHRGFEFLHRLFALTTRVVAAAAFFFFFLFLLPRASSEPRADVSSASADQQGLQFMLSLYRRAADADGRPREPRMFGCNTVRFVRASEFRRSRFPAPSAQRYTYALDFGLTIFPKERLVRATVVHIRSPAPTERSLTCEVRVSTSEEAGWGVASGSGLTLGPRDRWAETDVTPLVSGRRSGGLSLIIRYWCTEDGLLGPLEMGGAGRRGRRGSIRRPFSSRSPLKVPALLLYLEEDMHPKDWLVPSGIPALLVSGRTRHRRSKEPGSIGSDIPNYIRKSIVATNQCKLHSYRVAFRDLGWDHWIIAPHTYNPRYCKGDCPRVLHYGYNAPNHAIVQNFINEIMAGEVPPPSCVPYKYKPISVLMMEKNGSVTYKEYEDMIAESCTCR</sequence>
<evidence type="ECO:0000256" key="7">
    <source>
        <dbReference type="ARBA" id="ARBA00023180"/>
    </source>
</evidence>
<dbReference type="GO" id="GO:0008083">
    <property type="term" value="F:growth factor activity"/>
    <property type="evidence" value="ECO:0007669"/>
    <property type="project" value="UniProtKB-KW"/>
</dbReference>
<dbReference type="Pfam" id="PF00019">
    <property type="entry name" value="TGF_beta"/>
    <property type="match status" value="1"/>
</dbReference>
<feature type="region of interest" description="Disordered" evidence="9">
    <location>
        <begin position="1"/>
        <end position="56"/>
    </location>
</feature>
<evidence type="ECO:0000256" key="8">
    <source>
        <dbReference type="RuleBase" id="RU000354"/>
    </source>
</evidence>